<proteinExistence type="inferred from homology"/>
<organism evidence="9 10">
    <name type="scientific">Actinacidiphila rubida</name>
    <dbReference type="NCBI Taxonomy" id="310780"/>
    <lineage>
        <taxon>Bacteria</taxon>
        <taxon>Bacillati</taxon>
        <taxon>Actinomycetota</taxon>
        <taxon>Actinomycetes</taxon>
        <taxon>Kitasatosporales</taxon>
        <taxon>Streptomycetaceae</taxon>
        <taxon>Actinacidiphila</taxon>
    </lineage>
</organism>
<feature type="transmembrane region" description="Helical" evidence="7">
    <location>
        <begin position="262"/>
        <end position="280"/>
    </location>
</feature>
<dbReference type="PANTHER" id="PTHR43744:SF12">
    <property type="entry name" value="ABC TRANSPORTER PERMEASE PROTEIN MG189-RELATED"/>
    <property type="match status" value="1"/>
</dbReference>
<feature type="transmembrane region" description="Helical" evidence="7">
    <location>
        <begin position="126"/>
        <end position="147"/>
    </location>
</feature>
<accession>A0A1H8TKL6</accession>
<keyword evidence="3" id="KW-1003">Cell membrane</keyword>
<feature type="transmembrane region" description="Helical" evidence="7">
    <location>
        <begin position="90"/>
        <end position="119"/>
    </location>
</feature>
<dbReference type="STRING" id="310780.SAMN05216267_105517"/>
<feature type="domain" description="ABC transmembrane type-1" evidence="8">
    <location>
        <begin position="91"/>
        <end position="280"/>
    </location>
</feature>
<dbReference type="SUPFAM" id="SSF161098">
    <property type="entry name" value="MetI-like"/>
    <property type="match status" value="1"/>
</dbReference>
<evidence type="ECO:0000259" key="8">
    <source>
        <dbReference type="PROSITE" id="PS50928"/>
    </source>
</evidence>
<gene>
    <name evidence="9" type="ORF">SAMN05216267_105517</name>
</gene>
<dbReference type="PROSITE" id="PS50928">
    <property type="entry name" value="ABC_TM1"/>
    <property type="match status" value="1"/>
</dbReference>
<dbReference type="GO" id="GO:0005886">
    <property type="term" value="C:plasma membrane"/>
    <property type="evidence" value="ECO:0007669"/>
    <property type="project" value="UniProtKB-SubCell"/>
</dbReference>
<keyword evidence="10" id="KW-1185">Reference proteome</keyword>
<name>A0A1H8TKL6_9ACTN</name>
<keyword evidence="9" id="KW-0762">Sugar transport</keyword>
<dbReference type="Pfam" id="PF00528">
    <property type="entry name" value="BPD_transp_1"/>
    <property type="match status" value="1"/>
</dbReference>
<evidence type="ECO:0000256" key="5">
    <source>
        <dbReference type="ARBA" id="ARBA00022989"/>
    </source>
</evidence>
<evidence type="ECO:0000256" key="1">
    <source>
        <dbReference type="ARBA" id="ARBA00004651"/>
    </source>
</evidence>
<protein>
    <submittedName>
        <fullName evidence="9">Multiple sugar transport system permease protein</fullName>
    </submittedName>
</protein>
<dbReference type="Gene3D" id="1.10.3720.10">
    <property type="entry name" value="MetI-like"/>
    <property type="match status" value="1"/>
</dbReference>
<dbReference type="InterPro" id="IPR035906">
    <property type="entry name" value="MetI-like_sf"/>
</dbReference>
<evidence type="ECO:0000313" key="10">
    <source>
        <dbReference type="Proteomes" id="UP000181951"/>
    </source>
</evidence>
<evidence type="ECO:0000256" key="6">
    <source>
        <dbReference type="ARBA" id="ARBA00023136"/>
    </source>
</evidence>
<comment type="subcellular location">
    <subcellularLocation>
        <location evidence="1 7">Cell membrane</location>
        <topology evidence="1 7">Multi-pass membrane protein</topology>
    </subcellularLocation>
</comment>
<feature type="transmembrane region" description="Helical" evidence="7">
    <location>
        <begin position="159"/>
        <end position="180"/>
    </location>
</feature>
<sequence>MTTVTTSSPARRAESGARPRTADAGTLFNRLCATCLTLFALIWLVPFVWALVTSLRPDGSITQHPTSLFAGGWSLHAYRYAWDNYPIGSWYLNSLVISGLSVVLTVVLCSMAAFALAYLRFRGRTAAMALVTAGLMLPSEALVLPQFIEYRSLHLLGTYWALVLPSAVAPVSVFVFHAFFRGIPRPLIEAARIDGASWWRVYATVAMPICRPAVATVGILTFITSWNAFLWPLLVLNQTKSQTVPVGLASLVSPSNIQYAEVMASSVLGFLPLVAVFLVFQRQIVQGVATTGIR</sequence>
<dbReference type="CDD" id="cd06261">
    <property type="entry name" value="TM_PBP2"/>
    <property type="match status" value="1"/>
</dbReference>
<evidence type="ECO:0000256" key="4">
    <source>
        <dbReference type="ARBA" id="ARBA00022692"/>
    </source>
</evidence>
<keyword evidence="6 7" id="KW-0472">Membrane</keyword>
<reference evidence="9 10" key="1">
    <citation type="submission" date="2016-10" db="EMBL/GenBank/DDBJ databases">
        <authorList>
            <person name="de Groot N.N."/>
        </authorList>
    </citation>
    <scope>NUCLEOTIDE SEQUENCE [LARGE SCALE GENOMIC DNA]</scope>
    <source>
        <strain evidence="9 10">CGMCC 4.2026</strain>
    </source>
</reference>
<evidence type="ECO:0000256" key="2">
    <source>
        <dbReference type="ARBA" id="ARBA00022448"/>
    </source>
</evidence>
<dbReference type="PANTHER" id="PTHR43744">
    <property type="entry name" value="ABC TRANSPORTER PERMEASE PROTEIN MG189-RELATED-RELATED"/>
    <property type="match status" value="1"/>
</dbReference>
<comment type="similarity">
    <text evidence="7">Belongs to the binding-protein-dependent transport system permease family.</text>
</comment>
<evidence type="ECO:0000313" key="9">
    <source>
        <dbReference type="EMBL" id="SEO91610.1"/>
    </source>
</evidence>
<keyword evidence="2 7" id="KW-0813">Transport</keyword>
<dbReference type="InterPro" id="IPR000515">
    <property type="entry name" value="MetI-like"/>
</dbReference>
<keyword evidence="5 7" id="KW-1133">Transmembrane helix</keyword>
<evidence type="ECO:0000256" key="3">
    <source>
        <dbReference type="ARBA" id="ARBA00022475"/>
    </source>
</evidence>
<dbReference type="GO" id="GO:0055085">
    <property type="term" value="P:transmembrane transport"/>
    <property type="evidence" value="ECO:0007669"/>
    <property type="project" value="InterPro"/>
</dbReference>
<feature type="transmembrane region" description="Helical" evidence="7">
    <location>
        <begin position="27"/>
        <end position="52"/>
    </location>
</feature>
<feature type="transmembrane region" description="Helical" evidence="7">
    <location>
        <begin position="201"/>
        <end position="223"/>
    </location>
</feature>
<evidence type="ECO:0000256" key="7">
    <source>
        <dbReference type="RuleBase" id="RU363032"/>
    </source>
</evidence>
<dbReference type="AlphaFoldDB" id="A0A1H8TKL6"/>
<dbReference type="Proteomes" id="UP000181951">
    <property type="component" value="Unassembled WGS sequence"/>
</dbReference>
<dbReference type="EMBL" id="FODD01000055">
    <property type="protein sequence ID" value="SEO91610.1"/>
    <property type="molecule type" value="Genomic_DNA"/>
</dbReference>
<keyword evidence="4 7" id="KW-0812">Transmembrane</keyword>